<dbReference type="Proteomes" id="UP000502377">
    <property type="component" value="Chromosome"/>
</dbReference>
<dbReference type="InterPro" id="IPR011047">
    <property type="entry name" value="Quinoprotein_ADH-like_sf"/>
</dbReference>
<name>A0A6G5QKY3_CAMRE</name>
<gene>
    <name evidence="1" type="ORF">CRECT_0445</name>
</gene>
<dbReference type="InterPro" id="IPR015943">
    <property type="entry name" value="WD40/YVTN_repeat-like_dom_sf"/>
</dbReference>
<sequence length="336" mass="36716">MRKFQAILAAALCVAVLGGCSTKRQYFEPTDVQNEKISENRLPANIATTSLNGAVLKNGMAITKNGLLSPEIKLPKGATLLNSADGKFISSDLEGNLIVANGSNEILFQRNFSEAIVSAALEGDKLALLSAGNVIYLIDIATNDTLLEFESSNVYAQDSRVAAPFFMSSLVVFPTLDGKIMIADKNQGRILRDVVVSSEQFFNNIISLDVVNDTMIAATGKRIVSISPEKTVYYNGEIKDIVINGEYVYILLKDGKIVLSNLNLQKIKDVDFKFAIFSSATAHNGSLYIMEKTGYLIKTDLALDNAKIYKLSNEVKSQIFAGAKEFYYDDSSLELK</sequence>
<organism evidence="1 2">
    <name type="scientific">Campylobacter rectus</name>
    <name type="common">Wolinella recta</name>
    <dbReference type="NCBI Taxonomy" id="203"/>
    <lineage>
        <taxon>Bacteria</taxon>
        <taxon>Pseudomonadati</taxon>
        <taxon>Campylobacterota</taxon>
        <taxon>Epsilonproteobacteria</taxon>
        <taxon>Campylobacterales</taxon>
        <taxon>Campylobacteraceae</taxon>
        <taxon>Campylobacter</taxon>
    </lineage>
</organism>
<dbReference type="EMBL" id="CP012543">
    <property type="protein sequence ID" value="QCD46136.1"/>
    <property type="molecule type" value="Genomic_DNA"/>
</dbReference>
<evidence type="ECO:0000313" key="2">
    <source>
        <dbReference type="Proteomes" id="UP000502377"/>
    </source>
</evidence>
<keyword evidence="1" id="KW-0449">Lipoprotein</keyword>
<dbReference type="AlphaFoldDB" id="A0A6G5QKY3"/>
<dbReference type="PROSITE" id="PS51257">
    <property type="entry name" value="PROKAR_LIPOPROTEIN"/>
    <property type="match status" value="1"/>
</dbReference>
<reference evidence="1 2" key="1">
    <citation type="submission" date="2016-07" db="EMBL/GenBank/DDBJ databases">
        <title>Comparative genomics of the Campylobacter concisus group.</title>
        <authorList>
            <person name="Miller W.G."/>
            <person name="Yee E."/>
            <person name="Chapman M.H."/>
            <person name="Huynh S."/>
            <person name="Bono J.L."/>
            <person name="On S.L.W."/>
            <person name="StLeger J."/>
            <person name="Foster G."/>
            <person name="Parker C.T."/>
        </authorList>
    </citation>
    <scope>NUCLEOTIDE SEQUENCE [LARGE SCALE GENOMIC DNA]</scope>
    <source>
        <strain evidence="1 2">ATCC 33238</strain>
    </source>
</reference>
<dbReference type="SUPFAM" id="SSF50998">
    <property type="entry name" value="Quinoprotein alcohol dehydrogenase-like"/>
    <property type="match status" value="1"/>
</dbReference>
<protein>
    <submittedName>
        <fullName evidence="1">Putative lipoprotein, putative beta-barrel assembly machinery complex lipoprotein BamB</fullName>
    </submittedName>
</protein>
<dbReference type="Gene3D" id="2.130.10.10">
    <property type="entry name" value="YVTN repeat-like/Quinoprotein amine dehydrogenase"/>
    <property type="match status" value="1"/>
</dbReference>
<evidence type="ECO:0000313" key="1">
    <source>
        <dbReference type="EMBL" id="QCD46136.1"/>
    </source>
</evidence>
<dbReference type="KEGG" id="crx:CRECT_0445"/>
<accession>A0A6G5QKY3</accession>
<dbReference type="RefSeq" id="WP_004320050.1">
    <property type="nucleotide sequence ID" value="NZ_CP012543.1"/>
</dbReference>
<proteinExistence type="predicted"/>